<name>A0ABS1X0C2_9GAMM</name>
<reference evidence="2 3" key="1">
    <citation type="journal article" date="2021" name="Int. J. Syst. Evol. Microbiol.">
        <title>Steroidobacter gossypii sp. nov., isolated from soil of cotton cropping field.</title>
        <authorList>
            <person name="Huang R."/>
            <person name="Yang S."/>
            <person name="Zhen C."/>
            <person name="Liu W."/>
        </authorList>
    </citation>
    <scope>NUCLEOTIDE SEQUENCE [LARGE SCALE GENOMIC DNA]</scope>
    <source>
        <strain evidence="2 3">S1-65</strain>
    </source>
</reference>
<dbReference type="InterPro" id="IPR001753">
    <property type="entry name" value="Enoyl-CoA_hydra/iso"/>
</dbReference>
<protein>
    <submittedName>
        <fullName evidence="2">Enoyl-CoA hydratase/isomerase family protein</fullName>
    </submittedName>
</protein>
<dbReference type="InterPro" id="IPR029045">
    <property type="entry name" value="ClpP/crotonase-like_dom_sf"/>
</dbReference>
<dbReference type="PROSITE" id="PS00166">
    <property type="entry name" value="ENOYL_COA_HYDRATASE"/>
    <property type="match status" value="1"/>
</dbReference>
<dbReference type="RefSeq" id="WP_203168764.1">
    <property type="nucleotide sequence ID" value="NZ_JAEVLS010000004.1"/>
</dbReference>
<evidence type="ECO:0000256" key="1">
    <source>
        <dbReference type="RuleBase" id="RU003707"/>
    </source>
</evidence>
<dbReference type="PANTHER" id="PTHR43459">
    <property type="entry name" value="ENOYL-COA HYDRATASE"/>
    <property type="match status" value="1"/>
</dbReference>
<dbReference type="NCBIfam" id="NF004796">
    <property type="entry name" value="PRK06144.1"/>
    <property type="match status" value="1"/>
</dbReference>
<accession>A0ABS1X0C2</accession>
<evidence type="ECO:0000313" key="3">
    <source>
        <dbReference type="Proteomes" id="UP000661077"/>
    </source>
</evidence>
<dbReference type="SUPFAM" id="SSF52096">
    <property type="entry name" value="ClpP/crotonase"/>
    <property type="match status" value="1"/>
</dbReference>
<organism evidence="2 3">
    <name type="scientific">Steroidobacter gossypii</name>
    <dbReference type="NCBI Taxonomy" id="2805490"/>
    <lineage>
        <taxon>Bacteria</taxon>
        <taxon>Pseudomonadati</taxon>
        <taxon>Pseudomonadota</taxon>
        <taxon>Gammaproteobacteria</taxon>
        <taxon>Steroidobacterales</taxon>
        <taxon>Steroidobacteraceae</taxon>
        <taxon>Steroidobacter</taxon>
    </lineage>
</organism>
<keyword evidence="3" id="KW-1185">Reference proteome</keyword>
<sequence>MSEARLVYEKRDVVAHIRFDNPSAHNALTHQMWCDLRDVCRQIAQDPSVRVVTFRGVGGKAFISGTDISGFAGFTSGRDGIAYERHIDECMAAVDALPVTTIAIIEGWAVGGGLNIFSAADFRIATPDARFASPLGRTIANCLSISSCARIAGAIGVTMAKRMLLLGEVVSAQEMMTKGVLYSVVEPAAMDAAVDELCQRAAANAPLTTRASKEMMRRLSYANLPNVDDLIEQVYGSEDFKRGVANFVAKNKTVPQWRGS</sequence>
<dbReference type="Proteomes" id="UP000661077">
    <property type="component" value="Unassembled WGS sequence"/>
</dbReference>
<comment type="caution">
    <text evidence="2">The sequence shown here is derived from an EMBL/GenBank/DDBJ whole genome shotgun (WGS) entry which is preliminary data.</text>
</comment>
<gene>
    <name evidence="2" type="ORF">JM946_18105</name>
</gene>
<dbReference type="Pfam" id="PF00378">
    <property type="entry name" value="ECH_1"/>
    <property type="match status" value="1"/>
</dbReference>
<dbReference type="PANTHER" id="PTHR43459:SF1">
    <property type="entry name" value="EG:BACN32G11.4 PROTEIN"/>
    <property type="match status" value="1"/>
</dbReference>
<evidence type="ECO:0000313" key="2">
    <source>
        <dbReference type="EMBL" id="MBM0106648.1"/>
    </source>
</evidence>
<dbReference type="InterPro" id="IPR018376">
    <property type="entry name" value="Enoyl-CoA_hyd/isom_CS"/>
</dbReference>
<dbReference type="Gene3D" id="3.90.226.10">
    <property type="entry name" value="2-enoyl-CoA Hydratase, Chain A, domain 1"/>
    <property type="match status" value="1"/>
</dbReference>
<proteinExistence type="inferred from homology"/>
<comment type="similarity">
    <text evidence="1">Belongs to the enoyl-CoA hydratase/isomerase family.</text>
</comment>
<dbReference type="EMBL" id="JAEVLS010000004">
    <property type="protein sequence ID" value="MBM0106648.1"/>
    <property type="molecule type" value="Genomic_DNA"/>
</dbReference>
<dbReference type="CDD" id="cd06558">
    <property type="entry name" value="crotonase-like"/>
    <property type="match status" value="1"/>
</dbReference>